<dbReference type="InterPro" id="IPR011990">
    <property type="entry name" value="TPR-like_helical_dom_sf"/>
</dbReference>
<name>A0A1I8MYT5_MUSDO</name>
<dbReference type="Gene3D" id="1.25.40.10">
    <property type="entry name" value="Tetratricopeptide repeat domain"/>
    <property type="match status" value="1"/>
</dbReference>
<sequence length="317" mass="36782">MDTNIDNALIEKKTLSPGRQYIPLKPGTRVKFHFQTKKPDGTILDDSRKMANPMELVLGKKFKLEVWEVIVQKMALHEVAQFTVNKKLVAQYPFISKTLRDVGKKVEERRHCCGMTLQNDGLGYKDLDDLLSNPTNLIFTIELLSIEMPEDYKKDTWQLSDDERLTTSEKLRDEGNELYKQKEYAKAEECYRQAVGLIEQLMIKEKPHDVEWLELAKHKVPLLLNYAQCKLLAKDYYAVIEHCTEVLQLDPDNIKALFRRAKAHFGAWNPAEAREDFQRAAELDPSLHAAVTKELKAIDKTQHERDLEDKKRLQALF</sequence>
<dbReference type="Pfam" id="PF23322">
    <property type="entry name" value="PPIase_AIP"/>
    <property type="match status" value="1"/>
</dbReference>
<reference evidence="9" key="2">
    <citation type="submission" date="2025-04" db="UniProtKB">
        <authorList>
            <consortium name="RefSeq"/>
        </authorList>
    </citation>
    <scope>IDENTIFICATION</scope>
    <source>
        <strain evidence="9">Aabys</strain>
    </source>
</reference>
<keyword evidence="8" id="KW-1185">Reference proteome</keyword>
<comment type="subcellular location">
    <subcellularLocation>
        <location evidence="1">Cytoplasm</location>
    </subcellularLocation>
</comment>
<dbReference type="RefSeq" id="XP_005190442.1">
    <property type="nucleotide sequence ID" value="XM_005190385.3"/>
</dbReference>
<dbReference type="PANTHER" id="PTHR11242:SF0">
    <property type="entry name" value="TPR_REGION DOMAIN-CONTAINING PROTEIN"/>
    <property type="match status" value="1"/>
</dbReference>
<evidence type="ECO:0000259" key="6">
    <source>
        <dbReference type="Pfam" id="PF23322"/>
    </source>
</evidence>
<reference evidence="7" key="1">
    <citation type="submission" date="2020-05" db="UniProtKB">
        <authorList>
            <consortium name="EnsemblMetazoa"/>
        </authorList>
    </citation>
    <scope>IDENTIFICATION</scope>
    <source>
        <strain evidence="7">Aabys</strain>
    </source>
</reference>
<dbReference type="VEuPathDB" id="VectorBase:MDOMA2_020628"/>
<dbReference type="PANTHER" id="PTHR11242">
    <property type="entry name" value="ARYL HYDROCARBON RECEPTOR INTERACTING PROTEIN RELATED"/>
    <property type="match status" value="1"/>
</dbReference>
<dbReference type="Proteomes" id="UP001652621">
    <property type="component" value="Unplaced"/>
</dbReference>
<gene>
    <name evidence="7" type="primary">101892295</name>
    <name evidence="9" type="synonym">LOC101892295</name>
</gene>
<dbReference type="Pfam" id="PF07719">
    <property type="entry name" value="TPR_2"/>
    <property type="match status" value="1"/>
</dbReference>
<feature type="repeat" description="TPR" evidence="5">
    <location>
        <begin position="254"/>
        <end position="287"/>
    </location>
</feature>
<dbReference type="Gene3D" id="3.10.50.40">
    <property type="match status" value="1"/>
</dbReference>
<dbReference type="InterPro" id="IPR056277">
    <property type="entry name" value="PPIase_AIP"/>
</dbReference>
<dbReference type="GO" id="GO:0005737">
    <property type="term" value="C:cytoplasm"/>
    <property type="evidence" value="ECO:0007669"/>
    <property type="project" value="UniProtKB-SubCell"/>
</dbReference>
<keyword evidence="4 5" id="KW-0802">TPR repeat</keyword>
<dbReference type="VEuPathDB" id="VectorBase:MDOA009793"/>
<evidence type="ECO:0000256" key="4">
    <source>
        <dbReference type="ARBA" id="ARBA00022803"/>
    </source>
</evidence>
<dbReference type="FunFam" id="1.25.40.10:FF:000052">
    <property type="entry name" value="Aryl-hydrocarbon-interacting protein-like 1"/>
    <property type="match status" value="1"/>
</dbReference>
<keyword evidence="9" id="KW-0675">Receptor</keyword>
<organism evidence="7">
    <name type="scientific">Musca domestica</name>
    <name type="common">House fly</name>
    <dbReference type="NCBI Taxonomy" id="7370"/>
    <lineage>
        <taxon>Eukaryota</taxon>
        <taxon>Metazoa</taxon>
        <taxon>Ecdysozoa</taxon>
        <taxon>Arthropoda</taxon>
        <taxon>Hexapoda</taxon>
        <taxon>Insecta</taxon>
        <taxon>Pterygota</taxon>
        <taxon>Neoptera</taxon>
        <taxon>Endopterygota</taxon>
        <taxon>Diptera</taxon>
        <taxon>Brachycera</taxon>
        <taxon>Muscomorpha</taxon>
        <taxon>Muscoidea</taxon>
        <taxon>Muscidae</taxon>
        <taxon>Musca</taxon>
    </lineage>
</organism>
<evidence type="ECO:0000313" key="9">
    <source>
        <dbReference type="RefSeq" id="XP_005190442.1"/>
    </source>
</evidence>
<protein>
    <submittedName>
        <fullName evidence="9">AH receptor-interacting protein</fullName>
    </submittedName>
</protein>
<accession>A0A1I8MYT5</accession>
<dbReference type="SMART" id="SM00028">
    <property type="entry name" value="TPR"/>
    <property type="match status" value="3"/>
</dbReference>
<dbReference type="eggNOG" id="KOG0545">
    <property type="taxonomic scope" value="Eukaryota"/>
</dbReference>
<dbReference type="SUPFAM" id="SSF48452">
    <property type="entry name" value="TPR-like"/>
    <property type="match status" value="1"/>
</dbReference>
<dbReference type="STRING" id="7370.A0A1I8MYT5"/>
<evidence type="ECO:0000256" key="5">
    <source>
        <dbReference type="PROSITE-ProRule" id="PRU00339"/>
    </source>
</evidence>
<dbReference type="EnsemblMetazoa" id="MDOA009793-RA">
    <property type="protein sequence ID" value="MDOA009793-PA"/>
    <property type="gene ID" value="MDOA009793"/>
</dbReference>
<dbReference type="GeneID" id="101892295"/>
<feature type="domain" description="AIP/AIPL N-terminal FKBP-type PPIase" evidence="6">
    <location>
        <begin position="27"/>
        <end position="143"/>
    </location>
</feature>
<evidence type="ECO:0000313" key="8">
    <source>
        <dbReference type="Proteomes" id="UP001652621"/>
    </source>
</evidence>
<dbReference type="InterPro" id="IPR013105">
    <property type="entry name" value="TPR_2"/>
</dbReference>
<dbReference type="Pfam" id="PF13181">
    <property type="entry name" value="TPR_8"/>
    <property type="match status" value="1"/>
</dbReference>
<evidence type="ECO:0000256" key="1">
    <source>
        <dbReference type="ARBA" id="ARBA00004496"/>
    </source>
</evidence>
<dbReference type="InterPro" id="IPR019734">
    <property type="entry name" value="TPR_rpt"/>
</dbReference>
<dbReference type="GO" id="GO:0003755">
    <property type="term" value="F:peptidyl-prolyl cis-trans isomerase activity"/>
    <property type="evidence" value="ECO:0007669"/>
    <property type="project" value="InterPro"/>
</dbReference>
<keyword evidence="2" id="KW-0963">Cytoplasm</keyword>
<evidence type="ECO:0000313" key="7">
    <source>
        <dbReference type="EnsemblMetazoa" id="MDOA009793-PA"/>
    </source>
</evidence>
<evidence type="ECO:0000256" key="3">
    <source>
        <dbReference type="ARBA" id="ARBA00022737"/>
    </source>
</evidence>
<dbReference type="PROSITE" id="PS50005">
    <property type="entry name" value="TPR"/>
    <property type="match status" value="1"/>
</dbReference>
<dbReference type="OrthoDB" id="5829758at2759"/>
<keyword evidence="3" id="KW-0677">Repeat</keyword>
<dbReference type="KEGG" id="mde:101892295"/>
<dbReference type="InterPro" id="IPR046357">
    <property type="entry name" value="PPIase_dom_sf"/>
</dbReference>
<dbReference type="AlphaFoldDB" id="A0A1I8MYT5"/>
<evidence type="ECO:0000256" key="2">
    <source>
        <dbReference type="ARBA" id="ARBA00022490"/>
    </source>
</evidence>
<dbReference type="InterPro" id="IPR039663">
    <property type="entry name" value="AIP/AIPL1/TTC9"/>
</dbReference>
<dbReference type="SUPFAM" id="SSF54534">
    <property type="entry name" value="FKBP-like"/>
    <property type="match status" value="1"/>
</dbReference>
<proteinExistence type="predicted"/>